<gene>
    <name evidence="2" type="ORF">Tci_027785</name>
</gene>
<dbReference type="EMBL" id="BKCJ010003557">
    <property type="protein sequence ID" value="GEU55807.1"/>
    <property type="molecule type" value="Genomic_DNA"/>
</dbReference>
<feature type="compositionally biased region" description="Basic and acidic residues" evidence="1">
    <location>
        <begin position="8"/>
        <end position="28"/>
    </location>
</feature>
<protein>
    <submittedName>
        <fullName evidence="2">Uncharacterized protein</fullName>
    </submittedName>
</protein>
<organism evidence="2">
    <name type="scientific">Tanacetum cinerariifolium</name>
    <name type="common">Dalmatian daisy</name>
    <name type="synonym">Chrysanthemum cinerariifolium</name>
    <dbReference type="NCBI Taxonomy" id="118510"/>
    <lineage>
        <taxon>Eukaryota</taxon>
        <taxon>Viridiplantae</taxon>
        <taxon>Streptophyta</taxon>
        <taxon>Embryophyta</taxon>
        <taxon>Tracheophyta</taxon>
        <taxon>Spermatophyta</taxon>
        <taxon>Magnoliopsida</taxon>
        <taxon>eudicotyledons</taxon>
        <taxon>Gunneridae</taxon>
        <taxon>Pentapetalae</taxon>
        <taxon>asterids</taxon>
        <taxon>campanulids</taxon>
        <taxon>Asterales</taxon>
        <taxon>Asteraceae</taxon>
        <taxon>Asteroideae</taxon>
        <taxon>Anthemideae</taxon>
        <taxon>Anthemidinae</taxon>
        <taxon>Tanacetum</taxon>
    </lineage>
</organism>
<name>A0A6L2L4L5_TANCI</name>
<evidence type="ECO:0000313" key="2">
    <source>
        <dbReference type="EMBL" id="GEU55807.1"/>
    </source>
</evidence>
<sequence>MSIIQDAISEKGERAGHANRDENSDNPRKYRSATEINLGEKERDVALAKFLPRNVSDLGKLIKKLMNGELMKLQTKMQCVRNKNTSTKMVDSLT</sequence>
<feature type="region of interest" description="Disordered" evidence="1">
    <location>
        <begin position="1"/>
        <end position="36"/>
    </location>
</feature>
<dbReference type="AlphaFoldDB" id="A0A6L2L4L5"/>
<reference evidence="2" key="1">
    <citation type="journal article" date="2019" name="Sci. Rep.">
        <title>Draft genome of Tanacetum cinerariifolium, the natural source of mosquito coil.</title>
        <authorList>
            <person name="Yamashiro T."/>
            <person name="Shiraishi A."/>
            <person name="Satake H."/>
            <person name="Nakayama K."/>
        </authorList>
    </citation>
    <scope>NUCLEOTIDE SEQUENCE</scope>
</reference>
<accession>A0A6L2L4L5</accession>
<proteinExistence type="predicted"/>
<comment type="caution">
    <text evidence="2">The sequence shown here is derived from an EMBL/GenBank/DDBJ whole genome shotgun (WGS) entry which is preliminary data.</text>
</comment>
<evidence type="ECO:0000256" key="1">
    <source>
        <dbReference type="SAM" id="MobiDB-lite"/>
    </source>
</evidence>